<accession>A0ABM7V1V5</accession>
<keyword evidence="4" id="KW-1185">Reference proteome</keyword>
<organism evidence="3 4">
    <name type="scientific">Flavobacterium ammonificans</name>
    <dbReference type="NCBI Taxonomy" id="1751056"/>
    <lineage>
        <taxon>Bacteria</taxon>
        <taxon>Pseudomonadati</taxon>
        <taxon>Bacteroidota</taxon>
        <taxon>Flavobacteriia</taxon>
        <taxon>Flavobacteriales</taxon>
        <taxon>Flavobacteriaceae</taxon>
        <taxon>Flavobacterium</taxon>
    </lineage>
</organism>
<feature type="chain" id="PRO_5045433279" evidence="1">
    <location>
        <begin position="20"/>
        <end position="119"/>
    </location>
</feature>
<dbReference type="RefSeq" id="WP_229330207.1">
    <property type="nucleotide sequence ID" value="NZ_AP025183.1"/>
</dbReference>
<dbReference type="Gene3D" id="3.30.70.100">
    <property type="match status" value="1"/>
</dbReference>
<gene>
    <name evidence="3" type="ORF">GENT11_00880</name>
</gene>
<feature type="signal peptide" evidence="1">
    <location>
        <begin position="1"/>
        <end position="19"/>
    </location>
</feature>
<proteinExistence type="predicted"/>
<dbReference type="InterPro" id="IPR036163">
    <property type="entry name" value="HMA_dom_sf"/>
</dbReference>
<protein>
    <submittedName>
        <fullName evidence="3">Metal transporter</fullName>
    </submittedName>
</protein>
<evidence type="ECO:0000313" key="3">
    <source>
        <dbReference type="EMBL" id="BDB51776.1"/>
    </source>
</evidence>
<evidence type="ECO:0000256" key="1">
    <source>
        <dbReference type="SAM" id="SignalP"/>
    </source>
</evidence>
<dbReference type="Proteomes" id="UP001319865">
    <property type="component" value="Chromosome"/>
</dbReference>
<evidence type="ECO:0000313" key="4">
    <source>
        <dbReference type="Proteomes" id="UP001319865"/>
    </source>
</evidence>
<dbReference type="EMBL" id="AP025183">
    <property type="protein sequence ID" value="BDB51776.1"/>
    <property type="molecule type" value="Genomic_DNA"/>
</dbReference>
<reference evidence="3 4" key="1">
    <citation type="journal article" date="2022" name="Int. J. Syst. Evol. Microbiol.">
        <title>Flavobacterium ammonificans sp. nov. and Flavobacterium ammoniigenes sp. nov., ammonifying bacteria isolated from surface river water.</title>
        <authorList>
            <person name="Watanabe K."/>
            <person name="Kitamura T."/>
            <person name="Ogata Y."/>
            <person name="Shindo C."/>
            <person name="Suda W."/>
        </authorList>
    </citation>
    <scope>NUCLEOTIDE SEQUENCE [LARGE SCALE GENOMIC DNA]</scope>
    <source>
        <strain evidence="3 4">GENT11</strain>
    </source>
</reference>
<dbReference type="SUPFAM" id="SSF55008">
    <property type="entry name" value="HMA, heavy metal-associated domain"/>
    <property type="match status" value="1"/>
</dbReference>
<dbReference type="InterPro" id="IPR006121">
    <property type="entry name" value="HMA_dom"/>
</dbReference>
<name>A0ABM7V1V5_9FLAO</name>
<dbReference type="Pfam" id="PF00403">
    <property type="entry name" value="HMA"/>
    <property type="match status" value="1"/>
</dbReference>
<evidence type="ECO:0000259" key="2">
    <source>
        <dbReference type="PROSITE" id="PS50846"/>
    </source>
</evidence>
<keyword evidence="1" id="KW-0732">Signal</keyword>
<reference evidence="3 4" key="2">
    <citation type="journal article" date="2022" name="Microorganisms">
        <title>Complete Genome Sequences of Two Flavobacterium ammonificans Strains and a Flavobacterium ammoniigenes Strain of Ammonifying Bacterioplankton Isolated from Surface River Water.</title>
        <authorList>
            <person name="Suda W."/>
            <person name="Ogata Y."/>
            <person name="Shindo C."/>
            <person name="Watanabe K."/>
        </authorList>
    </citation>
    <scope>NUCLEOTIDE SEQUENCE [LARGE SCALE GENOMIC DNA]</scope>
    <source>
        <strain evidence="3 4">GENT11</strain>
    </source>
</reference>
<dbReference type="PROSITE" id="PS50846">
    <property type="entry name" value="HMA_2"/>
    <property type="match status" value="1"/>
</dbReference>
<sequence length="119" mass="13448">MKKIITIVLLVFVGFSTQAQVKKNKNAKYVTEVNGNCEQCQKRIQKAAFGVEGVKSAIWNIESHQLTVILNEEKCSLLDVKKAIAKVGHDTVEVKANDEVYKNLHHCCLYDRDDIKKSN</sequence>
<feature type="domain" description="HMA" evidence="2">
    <location>
        <begin position="24"/>
        <end position="92"/>
    </location>
</feature>